<dbReference type="EMBL" id="LAZR01000057">
    <property type="protein sequence ID" value="KKN97455.1"/>
    <property type="molecule type" value="Genomic_DNA"/>
</dbReference>
<proteinExistence type="predicted"/>
<gene>
    <name evidence="1" type="ORF">LCGC14_0155740</name>
</gene>
<evidence type="ECO:0008006" key="2">
    <source>
        <dbReference type="Google" id="ProtNLM"/>
    </source>
</evidence>
<protein>
    <recommendedName>
        <fullName evidence="2">DUF3168 domain-containing protein</fullName>
    </recommendedName>
</protein>
<dbReference type="Pfam" id="PF11367">
    <property type="entry name" value="Tail_completion_gp17"/>
    <property type="match status" value="1"/>
</dbReference>
<evidence type="ECO:0000313" key="1">
    <source>
        <dbReference type="EMBL" id="KKN97455.1"/>
    </source>
</evidence>
<sequence>MTPPIHAVCAADAAVTLVLGAQPLRLFQWGEIPERPAYPYAVWQVIGGTPESYLAGRPDVDAFTIQVDVYGKTGSSTTTAATVIRDAIELHANITRWGGQQTDPVTKNKRISFDIDWLVPR</sequence>
<organism evidence="1">
    <name type="scientific">marine sediment metagenome</name>
    <dbReference type="NCBI Taxonomy" id="412755"/>
    <lineage>
        <taxon>unclassified sequences</taxon>
        <taxon>metagenomes</taxon>
        <taxon>ecological metagenomes</taxon>
    </lineage>
</organism>
<dbReference type="InterPro" id="IPR021508">
    <property type="entry name" value="Gp17-like"/>
</dbReference>
<comment type="caution">
    <text evidence="1">The sequence shown here is derived from an EMBL/GenBank/DDBJ whole genome shotgun (WGS) entry which is preliminary data.</text>
</comment>
<name>A0A0F9UWQ7_9ZZZZ</name>
<reference evidence="1" key="1">
    <citation type="journal article" date="2015" name="Nature">
        <title>Complex archaea that bridge the gap between prokaryotes and eukaryotes.</title>
        <authorList>
            <person name="Spang A."/>
            <person name="Saw J.H."/>
            <person name="Jorgensen S.L."/>
            <person name="Zaremba-Niedzwiedzka K."/>
            <person name="Martijn J."/>
            <person name="Lind A.E."/>
            <person name="van Eijk R."/>
            <person name="Schleper C."/>
            <person name="Guy L."/>
            <person name="Ettema T.J."/>
        </authorList>
    </citation>
    <scope>NUCLEOTIDE SEQUENCE</scope>
</reference>
<dbReference type="AlphaFoldDB" id="A0A0F9UWQ7"/>
<accession>A0A0F9UWQ7</accession>